<proteinExistence type="predicted"/>
<evidence type="ECO:0000313" key="2">
    <source>
        <dbReference type="Proteomes" id="UP001320706"/>
    </source>
</evidence>
<gene>
    <name evidence="1" type="ORF">M8818_004639</name>
</gene>
<dbReference type="Proteomes" id="UP001320706">
    <property type="component" value="Unassembled WGS sequence"/>
</dbReference>
<reference evidence="1" key="1">
    <citation type="submission" date="2024-02" db="EMBL/GenBank/DDBJ databases">
        <title>Metagenome Assembled Genome of Zalaria obscura JY119.</title>
        <authorList>
            <person name="Vighnesh L."/>
            <person name="Jagadeeshwari U."/>
            <person name="Venkata Ramana C."/>
            <person name="Sasikala C."/>
        </authorList>
    </citation>
    <scope>NUCLEOTIDE SEQUENCE</scope>
    <source>
        <strain evidence="1">JY119</strain>
    </source>
</reference>
<keyword evidence="2" id="KW-1185">Reference proteome</keyword>
<evidence type="ECO:0000313" key="1">
    <source>
        <dbReference type="EMBL" id="KAK8206804.1"/>
    </source>
</evidence>
<organism evidence="1 2">
    <name type="scientific">Zalaria obscura</name>
    <dbReference type="NCBI Taxonomy" id="2024903"/>
    <lineage>
        <taxon>Eukaryota</taxon>
        <taxon>Fungi</taxon>
        <taxon>Dikarya</taxon>
        <taxon>Ascomycota</taxon>
        <taxon>Pezizomycotina</taxon>
        <taxon>Dothideomycetes</taxon>
        <taxon>Dothideomycetidae</taxon>
        <taxon>Dothideales</taxon>
        <taxon>Zalariaceae</taxon>
        <taxon>Zalaria</taxon>
    </lineage>
</organism>
<protein>
    <submittedName>
        <fullName evidence="1">Uncharacterized protein</fullName>
    </submittedName>
</protein>
<accession>A0ACC3SCK7</accession>
<sequence length="404" mass="44954">MAATMKHFKTFSAEGDDNHQTFQGDGYTQNSDEGTVRGPSPSEQLLWETQIAASRMTDSQITNDDQVAFGFALPTMAADIGRDEQDLTNGESEDRETSPTYEFKSFEDDYDLLRAHDGDVYMSGQGLGGDDDGLQAAAEFDTSDDCADYDIDASVKQDLGEYDDQFKETTGSGASDEDEDYQPGDDDEARGADYDGTLEQGQESDHDEPNDELNGTAPQEVFNTHDEDEIVVKREHTQGCGGSPGASTPGNSRNPSSSPGHHDSATSDVQDAPSKPKRAIPREDPHARAMRHHKNFHQKAKLFKPVSKLDAHRYWVGVLLLSVRRKEAKREKDFLWFKANRKTTVETIWQYYKIHTASEGFELRLADDTPGFNVQLEELNHYNDNHVFFEAVHGGSVNAPIEID</sequence>
<name>A0ACC3SCK7_9PEZI</name>
<dbReference type="EMBL" id="JAMKPW020000022">
    <property type="protein sequence ID" value="KAK8206804.1"/>
    <property type="molecule type" value="Genomic_DNA"/>
</dbReference>
<comment type="caution">
    <text evidence="1">The sequence shown here is derived from an EMBL/GenBank/DDBJ whole genome shotgun (WGS) entry which is preliminary data.</text>
</comment>